<reference evidence="1 2" key="1">
    <citation type="submission" date="2024-05" db="EMBL/GenBank/DDBJ databases">
        <title>Genetic variation in Jamaican populations of the coffee berry borer (Hypothenemus hampei).</title>
        <authorList>
            <person name="Errbii M."/>
            <person name="Myrie A."/>
        </authorList>
    </citation>
    <scope>NUCLEOTIDE SEQUENCE [LARGE SCALE GENOMIC DNA]</scope>
    <source>
        <strain evidence="1">JA-Hopewell-2020-01-JO</strain>
        <tissue evidence="1">Whole body</tissue>
    </source>
</reference>
<dbReference type="AlphaFoldDB" id="A0ABD1EZZ1"/>
<organism evidence="1 2">
    <name type="scientific">Hypothenemus hampei</name>
    <name type="common">Coffee berry borer</name>
    <dbReference type="NCBI Taxonomy" id="57062"/>
    <lineage>
        <taxon>Eukaryota</taxon>
        <taxon>Metazoa</taxon>
        <taxon>Ecdysozoa</taxon>
        <taxon>Arthropoda</taxon>
        <taxon>Hexapoda</taxon>
        <taxon>Insecta</taxon>
        <taxon>Pterygota</taxon>
        <taxon>Neoptera</taxon>
        <taxon>Endopterygota</taxon>
        <taxon>Coleoptera</taxon>
        <taxon>Polyphaga</taxon>
        <taxon>Cucujiformia</taxon>
        <taxon>Curculionidae</taxon>
        <taxon>Scolytinae</taxon>
        <taxon>Hypothenemus</taxon>
    </lineage>
</organism>
<comment type="caution">
    <text evidence="1">The sequence shown here is derived from an EMBL/GenBank/DDBJ whole genome shotgun (WGS) entry which is preliminary data.</text>
</comment>
<protein>
    <submittedName>
        <fullName evidence="1">Uncharacterized protein</fullName>
    </submittedName>
</protein>
<proteinExistence type="predicted"/>
<evidence type="ECO:0000313" key="1">
    <source>
        <dbReference type="EMBL" id="KAL1505552.1"/>
    </source>
</evidence>
<name>A0ABD1EZZ1_HYPHA</name>
<dbReference type="EMBL" id="JBDJPC010000004">
    <property type="protein sequence ID" value="KAL1505552.1"/>
    <property type="molecule type" value="Genomic_DNA"/>
</dbReference>
<gene>
    <name evidence="1" type="ORF">ABEB36_005094</name>
</gene>
<keyword evidence="2" id="KW-1185">Reference proteome</keyword>
<accession>A0ABD1EZZ1</accession>
<sequence>MKKIKDNMQKQKTGRRVVNWEYYDRFCEIFAEDKTINTPMLISSSTINNEIKNGIKPETTNLLLQNSFSGSSSRPNEALRKRQLEMENQRLDELKKIRLQLNECNEINKQKLETFQRYVEYITLKTDK</sequence>
<dbReference type="Proteomes" id="UP001566132">
    <property type="component" value="Unassembled WGS sequence"/>
</dbReference>
<evidence type="ECO:0000313" key="2">
    <source>
        <dbReference type="Proteomes" id="UP001566132"/>
    </source>
</evidence>